<organism evidence="2 3">
    <name type="scientific">Collybiopsis confluens</name>
    <dbReference type="NCBI Taxonomy" id="2823264"/>
    <lineage>
        <taxon>Eukaryota</taxon>
        <taxon>Fungi</taxon>
        <taxon>Dikarya</taxon>
        <taxon>Basidiomycota</taxon>
        <taxon>Agaricomycotina</taxon>
        <taxon>Agaricomycetes</taxon>
        <taxon>Agaricomycetidae</taxon>
        <taxon>Agaricales</taxon>
        <taxon>Marasmiineae</taxon>
        <taxon>Omphalotaceae</taxon>
        <taxon>Collybiopsis</taxon>
    </lineage>
</organism>
<gene>
    <name evidence="2" type="ORF">D9757_009229</name>
</gene>
<dbReference type="Proteomes" id="UP000518752">
    <property type="component" value="Unassembled WGS sequence"/>
</dbReference>
<accession>A0A8H5HA98</accession>
<comment type="caution">
    <text evidence="2">The sequence shown here is derived from an EMBL/GenBank/DDBJ whole genome shotgun (WGS) entry which is preliminary data.</text>
</comment>
<evidence type="ECO:0000256" key="1">
    <source>
        <dbReference type="SAM" id="MobiDB-lite"/>
    </source>
</evidence>
<dbReference type="EMBL" id="JAACJN010000068">
    <property type="protein sequence ID" value="KAF5379617.1"/>
    <property type="molecule type" value="Genomic_DNA"/>
</dbReference>
<reference evidence="2 3" key="1">
    <citation type="journal article" date="2020" name="ISME J.">
        <title>Uncovering the hidden diversity of litter-decomposition mechanisms in mushroom-forming fungi.</title>
        <authorList>
            <person name="Floudas D."/>
            <person name="Bentzer J."/>
            <person name="Ahren D."/>
            <person name="Johansson T."/>
            <person name="Persson P."/>
            <person name="Tunlid A."/>
        </authorList>
    </citation>
    <scope>NUCLEOTIDE SEQUENCE [LARGE SCALE GENOMIC DNA]</scope>
    <source>
        <strain evidence="2 3">CBS 406.79</strain>
    </source>
</reference>
<feature type="compositionally biased region" description="Polar residues" evidence="1">
    <location>
        <begin position="90"/>
        <end position="100"/>
    </location>
</feature>
<keyword evidence="3" id="KW-1185">Reference proteome</keyword>
<feature type="region of interest" description="Disordered" evidence="1">
    <location>
        <begin position="80"/>
        <end position="100"/>
    </location>
</feature>
<feature type="region of interest" description="Disordered" evidence="1">
    <location>
        <begin position="1"/>
        <end position="24"/>
    </location>
</feature>
<dbReference type="AlphaFoldDB" id="A0A8H5HA98"/>
<proteinExistence type="predicted"/>
<evidence type="ECO:0000313" key="2">
    <source>
        <dbReference type="EMBL" id="KAF5379617.1"/>
    </source>
</evidence>
<dbReference type="OrthoDB" id="191979at2759"/>
<sequence length="100" mass="10922">MDNSRAADSTDREHFAHETPSPVSLLAAPAERDVRIIDVVNRVYATATSATNLYSRQTPCSDSSFLAQGTRHLQRILDALPTDQIPKPRATSQDSDTSPV</sequence>
<evidence type="ECO:0000313" key="3">
    <source>
        <dbReference type="Proteomes" id="UP000518752"/>
    </source>
</evidence>
<protein>
    <submittedName>
        <fullName evidence="2">Uncharacterized protein</fullName>
    </submittedName>
</protein>
<name>A0A8H5HA98_9AGAR</name>
<feature type="compositionally biased region" description="Basic and acidic residues" evidence="1">
    <location>
        <begin position="8"/>
        <end position="17"/>
    </location>
</feature>